<protein>
    <submittedName>
        <fullName evidence="2">Uncharacterized protein</fullName>
    </submittedName>
</protein>
<proteinExistence type="predicted"/>
<reference evidence="2" key="2">
    <citation type="submission" date="2015-08" db="UniProtKB">
        <authorList>
            <consortium name="WormBaseParasite"/>
        </authorList>
    </citation>
    <scope>IDENTIFICATION</scope>
</reference>
<keyword evidence="1" id="KW-1185">Reference proteome</keyword>
<evidence type="ECO:0000313" key="1">
    <source>
        <dbReference type="Proteomes" id="UP000035680"/>
    </source>
</evidence>
<dbReference type="Proteomes" id="UP000035680">
    <property type="component" value="Unassembled WGS sequence"/>
</dbReference>
<organism evidence="1 2">
    <name type="scientific">Strongyloides venezuelensis</name>
    <name type="common">Threadworm</name>
    <dbReference type="NCBI Taxonomy" id="75913"/>
    <lineage>
        <taxon>Eukaryota</taxon>
        <taxon>Metazoa</taxon>
        <taxon>Ecdysozoa</taxon>
        <taxon>Nematoda</taxon>
        <taxon>Chromadorea</taxon>
        <taxon>Rhabditida</taxon>
        <taxon>Tylenchina</taxon>
        <taxon>Panagrolaimomorpha</taxon>
        <taxon>Strongyloidoidea</taxon>
        <taxon>Strongyloididae</taxon>
        <taxon>Strongyloides</taxon>
    </lineage>
</organism>
<dbReference type="AlphaFoldDB" id="A0A0K0FHR1"/>
<name>A0A0K0FHR1_STRVS</name>
<dbReference type="WBParaSite" id="SVE_0842600.1">
    <property type="protein sequence ID" value="SVE_0842600.1"/>
    <property type="gene ID" value="SVE_0842600"/>
</dbReference>
<sequence length="153" mass="17613">MIKKFLSITDISPEQMRNNILEYCKLEKQLSILSTLLHKNSFSFSSKKSGFVKLSGGQMTKLSFIFFKYLEDYINFDVIPNEKIKKLKNIRSLLKPLLNMLKISSNPDLHFETAASLFDDSVNRFFAGFVTGLGKELSLSTKFHNLLHYGRCM</sequence>
<accession>A0A0K0FHR1</accession>
<reference evidence="1" key="1">
    <citation type="submission" date="2014-07" db="EMBL/GenBank/DDBJ databases">
        <authorList>
            <person name="Martin A.A"/>
            <person name="De Silva N."/>
        </authorList>
    </citation>
    <scope>NUCLEOTIDE SEQUENCE</scope>
</reference>
<evidence type="ECO:0000313" key="2">
    <source>
        <dbReference type="WBParaSite" id="SVE_0842600.1"/>
    </source>
</evidence>